<dbReference type="InterPro" id="IPR029058">
    <property type="entry name" value="AB_hydrolase_fold"/>
</dbReference>
<reference evidence="1 2" key="1">
    <citation type="submission" date="2023-09" db="EMBL/GenBank/DDBJ databases">
        <title>Nesidiocoris tenuis whole genome shotgun sequence.</title>
        <authorList>
            <person name="Shibata T."/>
            <person name="Shimoda M."/>
            <person name="Kobayashi T."/>
            <person name="Uehara T."/>
        </authorList>
    </citation>
    <scope>NUCLEOTIDE SEQUENCE [LARGE SCALE GENOMIC DNA]</scope>
    <source>
        <strain evidence="1 2">Japan</strain>
    </source>
</reference>
<organism evidence="1 2">
    <name type="scientific">Nesidiocoris tenuis</name>
    <dbReference type="NCBI Taxonomy" id="355587"/>
    <lineage>
        <taxon>Eukaryota</taxon>
        <taxon>Metazoa</taxon>
        <taxon>Ecdysozoa</taxon>
        <taxon>Arthropoda</taxon>
        <taxon>Hexapoda</taxon>
        <taxon>Insecta</taxon>
        <taxon>Pterygota</taxon>
        <taxon>Neoptera</taxon>
        <taxon>Paraneoptera</taxon>
        <taxon>Hemiptera</taxon>
        <taxon>Heteroptera</taxon>
        <taxon>Panheteroptera</taxon>
        <taxon>Cimicomorpha</taxon>
        <taxon>Miridae</taxon>
        <taxon>Dicyphina</taxon>
        <taxon>Nesidiocoris</taxon>
    </lineage>
</organism>
<dbReference type="Gene3D" id="3.40.50.1820">
    <property type="entry name" value="alpha/beta hydrolase"/>
    <property type="match status" value="1"/>
</dbReference>
<protein>
    <recommendedName>
        <fullName evidence="3">AB hydrolase-1 domain-containing protein</fullName>
    </recommendedName>
</protein>
<dbReference type="EMBL" id="AP028910">
    <property type="protein sequence ID" value="BES90669.1"/>
    <property type="molecule type" value="Genomic_DNA"/>
</dbReference>
<dbReference type="SUPFAM" id="SSF53474">
    <property type="entry name" value="alpha/beta-Hydrolases"/>
    <property type="match status" value="1"/>
</dbReference>
<dbReference type="PANTHER" id="PTHR20908">
    <property type="entry name" value="LD15586P"/>
    <property type="match status" value="1"/>
</dbReference>
<dbReference type="Proteomes" id="UP001307889">
    <property type="component" value="Chromosome 2"/>
</dbReference>
<proteinExistence type="predicted"/>
<evidence type="ECO:0000313" key="1">
    <source>
        <dbReference type="EMBL" id="BES90669.1"/>
    </source>
</evidence>
<evidence type="ECO:0000313" key="2">
    <source>
        <dbReference type="Proteomes" id="UP001307889"/>
    </source>
</evidence>
<dbReference type="PANTHER" id="PTHR20908:SF1">
    <property type="entry name" value="LD15586P"/>
    <property type="match status" value="1"/>
</dbReference>
<keyword evidence="2" id="KW-1185">Reference proteome</keyword>
<sequence length="312" mass="35891">MALKQLALLSSLRNQSFKSYHFTATNWQQKMNQAALPRLSKHFRLLSADEYVNKRVPSFSPETRPLVVMLTWMSAKKKHINRYSDIYLSRGYDVLTVTIQGWELLLPSKGSQIVAQDLLNYLYHFSIRGKQPLLLHGFSVGAYFWGEVLLKVNADLSKYSELMQRVKGVIWDSTPDFKDTVIGLPIAMAPNNLPLRLLIRSYVALHLLLFYPLSTRHHIASSRALHKTPCRAPILILICKNDPIASVESNLNVKKSWESLGIETTIKIWDESKHVCHYILYPEEYIAEIEKFLAKIKFPCNVPEPNRIQSKL</sequence>
<accession>A0ABN7AEJ2</accession>
<gene>
    <name evidence="1" type="ORF">NTJ_03477</name>
</gene>
<dbReference type="InterPro" id="IPR008547">
    <property type="entry name" value="DUF829_TMEM53"/>
</dbReference>
<name>A0ABN7AEJ2_9HEMI</name>
<evidence type="ECO:0008006" key="3">
    <source>
        <dbReference type="Google" id="ProtNLM"/>
    </source>
</evidence>
<dbReference type="Pfam" id="PF05705">
    <property type="entry name" value="DUF829"/>
    <property type="match status" value="1"/>
</dbReference>